<dbReference type="Proteomes" id="UP001381693">
    <property type="component" value="Unassembled WGS sequence"/>
</dbReference>
<evidence type="ECO:0000313" key="2">
    <source>
        <dbReference type="Proteomes" id="UP001381693"/>
    </source>
</evidence>
<comment type="caution">
    <text evidence="1">The sequence shown here is derived from an EMBL/GenBank/DDBJ whole genome shotgun (WGS) entry which is preliminary data.</text>
</comment>
<sequence>DSESVILEGRVWHIGVPFWHPPSDTDPYSKVDFFNFQATLILMFLKDAYGILASRFGILPLGPIHIQS</sequence>
<accession>A0AAN9AEX1</accession>
<reference evidence="1 2" key="1">
    <citation type="submission" date="2023-11" db="EMBL/GenBank/DDBJ databases">
        <title>Halocaridina rubra genome assembly.</title>
        <authorList>
            <person name="Smith C."/>
        </authorList>
    </citation>
    <scope>NUCLEOTIDE SEQUENCE [LARGE SCALE GENOMIC DNA]</scope>
    <source>
        <strain evidence="1">EP-1</strain>
        <tissue evidence="1">Whole</tissue>
    </source>
</reference>
<gene>
    <name evidence="1" type="ORF">SK128_016052</name>
</gene>
<organism evidence="1 2">
    <name type="scientific">Halocaridina rubra</name>
    <name type="common">Hawaiian red shrimp</name>
    <dbReference type="NCBI Taxonomy" id="373956"/>
    <lineage>
        <taxon>Eukaryota</taxon>
        <taxon>Metazoa</taxon>
        <taxon>Ecdysozoa</taxon>
        <taxon>Arthropoda</taxon>
        <taxon>Crustacea</taxon>
        <taxon>Multicrustacea</taxon>
        <taxon>Malacostraca</taxon>
        <taxon>Eumalacostraca</taxon>
        <taxon>Eucarida</taxon>
        <taxon>Decapoda</taxon>
        <taxon>Pleocyemata</taxon>
        <taxon>Caridea</taxon>
        <taxon>Atyoidea</taxon>
        <taxon>Atyidae</taxon>
        <taxon>Halocaridina</taxon>
    </lineage>
</organism>
<feature type="non-terminal residue" evidence="1">
    <location>
        <position position="1"/>
    </location>
</feature>
<dbReference type="AlphaFoldDB" id="A0AAN9AEX1"/>
<protein>
    <submittedName>
        <fullName evidence="1">Uncharacterized protein</fullName>
    </submittedName>
</protein>
<proteinExistence type="predicted"/>
<dbReference type="EMBL" id="JAXCGZ010002286">
    <property type="protein sequence ID" value="KAK7084085.1"/>
    <property type="molecule type" value="Genomic_DNA"/>
</dbReference>
<name>A0AAN9AEX1_HALRR</name>
<evidence type="ECO:0000313" key="1">
    <source>
        <dbReference type="EMBL" id="KAK7084085.1"/>
    </source>
</evidence>
<keyword evidence="2" id="KW-1185">Reference proteome</keyword>